<dbReference type="Gramene" id="EOY01173">
    <property type="protein sequence ID" value="EOY01173"/>
    <property type="gene ID" value="TCM_011107"/>
</dbReference>
<proteinExistence type="predicted"/>
<dbReference type="AlphaFoldDB" id="A0A061E9A7"/>
<dbReference type="InParanoid" id="A0A061E9A7"/>
<keyword evidence="4" id="KW-1185">Reference proteome</keyword>
<dbReference type="eggNOG" id="ENOG502T150">
    <property type="taxonomic scope" value="Eukaryota"/>
</dbReference>
<gene>
    <name evidence="3" type="ORF">TCM_011107</name>
</gene>
<dbReference type="InterPro" id="IPR002156">
    <property type="entry name" value="RNaseH_domain"/>
</dbReference>
<dbReference type="InterPro" id="IPR044730">
    <property type="entry name" value="RNase_H-like_dom_plant"/>
</dbReference>
<dbReference type="SUPFAM" id="SSF53098">
    <property type="entry name" value="Ribonuclease H-like"/>
    <property type="match status" value="1"/>
</dbReference>
<dbReference type="CDD" id="cd06222">
    <property type="entry name" value="RNase_H_like"/>
    <property type="match status" value="1"/>
</dbReference>
<feature type="domain" description="RNase H type-1" evidence="2">
    <location>
        <begin position="156"/>
        <end position="236"/>
    </location>
</feature>
<name>A0A061E9A7_THECC</name>
<dbReference type="Pfam" id="PF13456">
    <property type="entry name" value="RVT_3"/>
    <property type="match status" value="1"/>
</dbReference>
<dbReference type="InterPro" id="IPR036397">
    <property type="entry name" value="RNaseH_sf"/>
</dbReference>
<evidence type="ECO:0000259" key="2">
    <source>
        <dbReference type="Pfam" id="PF13456"/>
    </source>
</evidence>
<dbReference type="GO" id="GO:0003676">
    <property type="term" value="F:nucleic acid binding"/>
    <property type="evidence" value="ECO:0007669"/>
    <property type="project" value="InterPro"/>
</dbReference>
<dbReference type="PANTHER" id="PTHR33033">
    <property type="entry name" value="POLYNUCLEOTIDYL TRANSFERASE, RIBONUCLEASE H-LIKE SUPERFAMILY PROTEIN-RELATED"/>
    <property type="match status" value="1"/>
</dbReference>
<protein>
    <recommendedName>
        <fullName evidence="2">RNase H type-1 domain-containing protein</fullName>
    </recommendedName>
</protein>
<evidence type="ECO:0000313" key="4">
    <source>
        <dbReference type="Proteomes" id="UP000026915"/>
    </source>
</evidence>
<dbReference type="Proteomes" id="UP000026915">
    <property type="component" value="Chromosome 2"/>
</dbReference>
<organism evidence="3 4">
    <name type="scientific">Theobroma cacao</name>
    <name type="common">Cacao</name>
    <name type="synonym">Cocoa</name>
    <dbReference type="NCBI Taxonomy" id="3641"/>
    <lineage>
        <taxon>Eukaryota</taxon>
        <taxon>Viridiplantae</taxon>
        <taxon>Streptophyta</taxon>
        <taxon>Embryophyta</taxon>
        <taxon>Tracheophyta</taxon>
        <taxon>Spermatophyta</taxon>
        <taxon>Magnoliopsida</taxon>
        <taxon>eudicotyledons</taxon>
        <taxon>Gunneridae</taxon>
        <taxon>Pentapetalae</taxon>
        <taxon>rosids</taxon>
        <taxon>malvids</taxon>
        <taxon>Malvales</taxon>
        <taxon>Malvaceae</taxon>
        <taxon>Byttnerioideae</taxon>
        <taxon>Theobroma</taxon>
    </lineage>
</organism>
<dbReference type="Gene3D" id="3.30.420.10">
    <property type="entry name" value="Ribonuclease H-like superfamily/Ribonuclease H"/>
    <property type="match status" value="1"/>
</dbReference>
<dbReference type="HOGENOM" id="CLU_1148944_0_0_1"/>
<feature type="signal peptide" evidence="1">
    <location>
        <begin position="1"/>
        <end position="30"/>
    </location>
</feature>
<keyword evidence="1" id="KW-0732">Signal</keyword>
<evidence type="ECO:0000256" key="1">
    <source>
        <dbReference type="SAM" id="SignalP"/>
    </source>
</evidence>
<dbReference type="InterPro" id="IPR012337">
    <property type="entry name" value="RNaseH-like_sf"/>
</dbReference>
<reference evidence="3 4" key="1">
    <citation type="journal article" date="2013" name="Genome Biol.">
        <title>The genome sequence of the most widely cultivated cacao type and its use to identify candidate genes regulating pod color.</title>
        <authorList>
            <person name="Motamayor J.C."/>
            <person name="Mockaitis K."/>
            <person name="Schmutz J."/>
            <person name="Haiminen N."/>
            <person name="Iii D.L."/>
            <person name="Cornejo O."/>
            <person name="Findley S.D."/>
            <person name="Zheng P."/>
            <person name="Utro F."/>
            <person name="Royaert S."/>
            <person name="Saski C."/>
            <person name="Jenkins J."/>
            <person name="Podicheti R."/>
            <person name="Zhao M."/>
            <person name="Scheffler B.E."/>
            <person name="Stack J.C."/>
            <person name="Feltus F.A."/>
            <person name="Mustiga G.M."/>
            <person name="Amores F."/>
            <person name="Phillips W."/>
            <person name="Marelli J.P."/>
            <person name="May G.D."/>
            <person name="Shapiro H."/>
            <person name="Ma J."/>
            <person name="Bustamante C.D."/>
            <person name="Schnell R.J."/>
            <person name="Main D."/>
            <person name="Gilbert D."/>
            <person name="Parida L."/>
            <person name="Kuhn D.N."/>
        </authorList>
    </citation>
    <scope>NUCLEOTIDE SEQUENCE [LARGE SCALE GENOMIC DNA]</scope>
    <source>
        <strain evidence="4">cv. Matina 1-6</strain>
    </source>
</reference>
<dbReference type="PANTHER" id="PTHR33033:SF69">
    <property type="entry name" value="POLYNUCLEOTIDYL TRANSFERASE, RIBONUCLEASE H FOLD"/>
    <property type="match status" value="1"/>
</dbReference>
<evidence type="ECO:0000313" key="3">
    <source>
        <dbReference type="EMBL" id="EOY01173.1"/>
    </source>
</evidence>
<dbReference type="EMBL" id="CM001880">
    <property type="protein sequence ID" value="EOY01173.1"/>
    <property type="molecule type" value="Genomic_DNA"/>
</dbReference>
<feature type="chain" id="PRO_5001600962" description="RNase H type-1 domain-containing protein" evidence="1">
    <location>
        <begin position="31"/>
        <end position="242"/>
    </location>
</feature>
<dbReference type="GO" id="GO:0004523">
    <property type="term" value="F:RNA-DNA hybrid ribonuclease activity"/>
    <property type="evidence" value="ECO:0007669"/>
    <property type="project" value="InterPro"/>
</dbReference>
<accession>A0A061E9A7</accession>
<sequence>MRNRLDTLEVLLFLHLVYLFPISNLQTTQSFSCVWKFRVCVIYDVSYIALRWSSVSTVNSHASFQWEFQTPWTARFLLQWYGPSLLYMTYIIEKNLIMSATLWLARNDSILNSKGDDSIDDLGWWFEPRNSLMKRAPLHHHFGSWMPTPLGEYKFNIDGSTRSKLGLAGCGGVLSNSNGLVIKIFFKPLGLLGLNHAEFMAILKALHLFVASPYANCPLTIELNSRVALSWVKTIEQQSWDK</sequence>